<dbReference type="AlphaFoldDB" id="A0A426XT04"/>
<gene>
    <name evidence="1" type="ORF">B296_00033315</name>
</gene>
<evidence type="ECO:0000313" key="2">
    <source>
        <dbReference type="Proteomes" id="UP000287651"/>
    </source>
</evidence>
<evidence type="ECO:0000313" key="1">
    <source>
        <dbReference type="EMBL" id="RRT42607.1"/>
    </source>
</evidence>
<dbReference type="Proteomes" id="UP000287651">
    <property type="component" value="Unassembled WGS sequence"/>
</dbReference>
<reference evidence="1 2" key="1">
    <citation type="journal article" date="2014" name="Agronomy (Basel)">
        <title>A Draft Genome Sequence for Ensete ventricosum, the Drought-Tolerant Tree Against Hunger.</title>
        <authorList>
            <person name="Harrison J."/>
            <person name="Moore K.A."/>
            <person name="Paszkiewicz K."/>
            <person name="Jones T."/>
            <person name="Grant M."/>
            <person name="Ambacheew D."/>
            <person name="Muzemil S."/>
            <person name="Studholme D.J."/>
        </authorList>
    </citation>
    <scope>NUCLEOTIDE SEQUENCE [LARGE SCALE GENOMIC DNA]</scope>
</reference>
<organism evidence="1 2">
    <name type="scientific">Ensete ventricosum</name>
    <name type="common">Abyssinian banana</name>
    <name type="synonym">Musa ensete</name>
    <dbReference type="NCBI Taxonomy" id="4639"/>
    <lineage>
        <taxon>Eukaryota</taxon>
        <taxon>Viridiplantae</taxon>
        <taxon>Streptophyta</taxon>
        <taxon>Embryophyta</taxon>
        <taxon>Tracheophyta</taxon>
        <taxon>Spermatophyta</taxon>
        <taxon>Magnoliopsida</taxon>
        <taxon>Liliopsida</taxon>
        <taxon>Zingiberales</taxon>
        <taxon>Musaceae</taxon>
        <taxon>Ensete</taxon>
    </lineage>
</organism>
<comment type="caution">
    <text evidence="1">The sequence shown here is derived from an EMBL/GenBank/DDBJ whole genome shotgun (WGS) entry which is preliminary data.</text>
</comment>
<proteinExistence type="predicted"/>
<protein>
    <submittedName>
        <fullName evidence="1">Uncharacterized protein</fullName>
    </submittedName>
</protein>
<dbReference type="EMBL" id="AMZH03017720">
    <property type="protein sequence ID" value="RRT42607.1"/>
    <property type="molecule type" value="Genomic_DNA"/>
</dbReference>
<sequence length="105" mass="11419">MGRPSCTRESSIPTPNASALITNTLSWSRNGGINVDGIVAKFDLHPVSFGVIDSMPILPLEELDLLIVVSSGVEVINREDFEQCGPLLREVMEVARDLGVLRQKS</sequence>
<accession>A0A426XT04</accession>
<name>A0A426XT04_ENSVE</name>